<reference evidence="1 2" key="1">
    <citation type="journal article" date="2012" name="Proc. Natl. Acad. Sci. U.S.A.">
        <title>Comparative genomics of Ceriporiopsis subvermispora and Phanerochaete chrysosporium provide insight into selective ligninolysis.</title>
        <authorList>
            <person name="Fernandez-Fueyo E."/>
            <person name="Ruiz-Duenas F.J."/>
            <person name="Ferreira P."/>
            <person name="Floudas D."/>
            <person name="Hibbett D.S."/>
            <person name="Canessa P."/>
            <person name="Larrondo L.F."/>
            <person name="James T.Y."/>
            <person name="Seelenfreund D."/>
            <person name="Lobos S."/>
            <person name="Polanco R."/>
            <person name="Tello M."/>
            <person name="Honda Y."/>
            <person name="Watanabe T."/>
            <person name="Watanabe T."/>
            <person name="Ryu J.S."/>
            <person name="Kubicek C.P."/>
            <person name="Schmoll M."/>
            <person name="Gaskell J."/>
            <person name="Hammel K.E."/>
            <person name="St John F.J."/>
            <person name="Vanden Wymelenberg A."/>
            <person name="Sabat G."/>
            <person name="Splinter BonDurant S."/>
            <person name="Syed K."/>
            <person name="Yadav J.S."/>
            <person name="Doddapaneni H."/>
            <person name="Subramanian V."/>
            <person name="Lavin J.L."/>
            <person name="Oguiza J.A."/>
            <person name="Perez G."/>
            <person name="Pisabarro A.G."/>
            <person name="Ramirez L."/>
            <person name="Santoyo F."/>
            <person name="Master E."/>
            <person name="Coutinho P.M."/>
            <person name="Henrissat B."/>
            <person name="Lombard V."/>
            <person name="Magnuson J.K."/>
            <person name="Kuees U."/>
            <person name="Hori C."/>
            <person name="Igarashi K."/>
            <person name="Samejima M."/>
            <person name="Held B.W."/>
            <person name="Barry K.W."/>
            <person name="LaButti K.M."/>
            <person name="Lapidus A."/>
            <person name="Lindquist E.A."/>
            <person name="Lucas S.M."/>
            <person name="Riley R."/>
            <person name="Salamov A.A."/>
            <person name="Hoffmeister D."/>
            <person name="Schwenk D."/>
            <person name="Hadar Y."/>
            <person name="Yarden O."/>
            <person name="de Vries R.P."/>
            <person name="Wiebenga A."/>
            <person name="Stenlid J."/>
            <person name="Eastwood D."/>
            <person name="Grigoriev I.V."/>
            <person name="Berka R.M."/>
            <person name="Blanchette R.A."/>
            <person name="Kersten P."/>
            <person name="Martinez A.T."/>
            <person name="Vicuna R."/>
            <person name="Cullen D."/>
        </authorList>
    </citation>
    <scope>NUCLEOTIDE SEQUENCE [LARGE SCALE GENOMIC DNA]</scope>
    <source>
        <strain evidence="1 2">B</strain>
    </source>
</reference>
<dbReference type="AlphaFoldDB" id="M2QZK5"/>
<protein>
    <submittedName>
        <fullName evidence="1">Uncharacterized protein</fullName>
    </submittedName>
</protein>
<dbReference type="STRING" id="914234.M2QZK5"/>
<evidence type="ECO:0000313" key="1">
    <source>
        <dbReference type="EMBL" id="EMD31991.1"/>
    </source>
</evidence>
<gene>
    <name evidence="1" type="ORF">CERSUDRAFT_162454</name>
</gene>
<dbReference type="EMBL" id="KB445814">
    <property type="protein sequence ID" value="EMD31991.1"/>
    <property type="molecule type" value="Genomic_DNA"/>
</dbReference>
<keyword evidence="2" id="KW-1185">Reference proteome</keyword>
<name>M2QZK5_CERS8</name>
<dbReference type="OrthoDB" id="2803201at2759"/>
<proteinExistence type="predicted"/>
<dbReference type="Proteomes" id="UP000016930">
    <property type="component" value="Unassembled WGS sequence"/>
</dbReference>
<evidence type="ECO:0000313" key="2">
    <source>
        <dbReference type="Proteomes" id="UP000016930"/>
    </source>
</evidence>
<organism evidence="1 2">
    <name type="scientific">Ceriporiopsis subvermispora (strain B)</name>
    <name type="common">White-rot fungus</name>
    <name type="synonym">Gelatoporia subvermispora</name>
    <dbReference type="NCBI Taxonomy" id="914234"/>
    <lineage>
        <taxon>Eukaryota</taxon>
        <taxon>Fungi</taxon>
        <taxon>Dikarya</taxon>
        <taxon>Basidiomycota</taxon>
        <taxon>Agaricomycotina</taxon>
        <taxon>Agaricomycetes</taxon>
        <taxon>Polyporales</taxon>
        <taxon>Gelatoporiaceae</taxon>
        <taxon>Gelatoporia</taxon>
    </lineage>
</organism>
<sequence>MAYLTDAVVTVPTPTRILDVFTRHFIYDILFASLSPACLVCVGRVSRITRDAVHDFGSRAFNINKRLSRFFSDPVAFRTLQVQTACVISGSFALQFFDRTFYPKSDLNLYVEHGTSIRDIAEFLLGDGYLFAPNSYQTEDFQEAWKKWHFARGFGEDYDGPLDLMHLTFYRDLPILEVLTFVQTVEGTRIPEEVVQIVLTKENPVACVVEHHLSMSCVMNIITYNSAVSFYSYATFEDRVALSHTDLTKRQGPALRKYMERGWKILADPTLLVTSSQSNYGHRHFYPDATRWMDDDKSWFIHLDTTDVEDLPLLSPTSTPLRQDPALQCSWCLGDDQEVLQQTVLYRYVMVHSRASSSILTYTYTVRDGAFLNMLCDLFRHQGTLEHIKLPGISLTERQRHGPWTWYVIVHRGLVPLMSFGYDLGGTLICSRYARDTLRHCKTQTGCSYDLHKCMFRLIWLCYLQSMPED</sequence>
<dbReference type="HOGENOM" id="CLU_036419_2_1_1"/>
<accession>M2QZK5</accession>